<accession>A0ABR3JLH2</accession>
<feature type="compositionally biased region" description="Low complexity" evidence="2">
    <location>
        <begin position="482"/>
        <end position="504"/>
    </location>
</feature>
<sequence>MSYMYGMNSLRGLSSYHHPLPNQERYLAAAAELKAAEAQLLAEQVATQRERDAALYRRELEESLLYSQDRFSTVTPEPRHPYSRRPLAVLPPSRLPDLGFGHLDQSYASPPLDLARHLELLAAVQAQAQAQQEQEALEHERRQIEQLKALRQQQAELARAKRQQQLQEQRRHEQELAAFANALRASEATSRVGPNVSYSCLIIIILPCLTYILQLLSNQRKSQPADLVQLLRLAAGGPVSAERENARQPSCARSNSSGIASMARPSGAPAAQRKILLDPHALQALLGGSNASIRQPASAPAEQTLNSLFKDLIPSRSKQVCHAQPCHPSAAATFQSLFEQLSSGQASAPEKSNEPESNGEVDVADIFKLLSSASPDAAPPAKAKEPEAHTEVVDLADLFKIFSSVHTASPANLRESAREPKVEPSASTSVPPQKAKAAPVPAAVPETLKEQLETRLNSEFAVEVRDTIHALLASLSDVNERSPASSSQPASSSASSSKPAQAAKGKAKAADTEYGVKVPTSADVLHSYNTVENIEAAFASVSADFVFPVQLDFTPPSSPSSTKSIPLPGSDAASFTSSADSVTRHLAYTARNQPLRFYEQALSALLGQLDEVQSFGNDALRSRRKEVVSKVEHALEELEREVEGRWISRQRKDAKPEKASQATETATPASTETLQGADLILVPTEATASAAPSVEPAADSASDEETERPSALEETANLKNLEDSVVPSDAKSLPFTIDTADESIDVSDNEEIVIPDNELHVEPSLSDSLPDMEAHDDDKLEAAPSDISFPPSAPSSYPPSSSASVATIRPKSSLNTSLEPAEPIDTFLIPATTEPESLSRVPLNTARSDDADVGSDWSELDDGVDVHSA</sequence>
<feature type="compositionally biased region" description="Acidic residues" evidence="2">
    <location>
        <begin position="739"/>
        <end position="753"/>
    </location>
</feature>
<evidence type="ECO:0000259" key="3">
    <source>
        <dbReference type="Pfam" id="PF02179"/>
    </source>
</evidence>
<feature type="region of interest" description="Disordered" evidence="2">
    <location>
        <begin position="242"/>
        <end position="264"/>
    </location>
</feature>
<protein>
    <recommendedName>
        <fullName evidence="3">BAG domain-containing protein</fullName>
    </recommendedName>
</protein>
<evidence type="ECO:0000256" key="1">
    <source>
        <dbReference type="SAM" id="Coils"/>
    </source>
</evidence>
<evidence type="ECO:0000313" key="5">
    <source>
        <dbReference type="Proteomes" id="UP001556367"/>
    </source>
</evidence>
<feature type="compositionally biased region" description="Basic and acidic residues" evidence="2">
    <location>
        <begin position="649"/>
        <end position="658"/>
    </location>
</feature>
<dbReference type="Gene3D" id="1.20.58.120">
    <property type="entry name" value="BAG domain"/>
    <property type="match status" value="1"/>
</dbReference>
<feature type="compositionally biased region" description="Polar residues" evidence="2">
    <location>
        <begin position="247"/>
        <end position="259"/>
    </location>
</feature>
<proteinExistence type="predicted"/>
<keyword evidence="5" id="KW-1185">Reference proteome</keyword>
<organism evidence="4 5">
    <name type="scientific">Hohenbuehelia grisea</name>
    <dbReference type="NCBI Taxonomy" id="104357"/>
    <lineage>
        <taxon>Eukaryota</taxon>
        <taxon>Fungi</taxon>
        <taxon>Dikarya</taxon>
        <taxon>Basidiomycota</taxon>
        <taxon>Agaricomycotina</taxon>
        <taxon>Agaricomycetes</taxon>
        <taxon>Agaricomycetidae</taxon>
        <taxon>Agaricales</taxon>
        <taxon>Pleurotineae</taxon>
        <taxon>Pleurotaceae</taxon>
        <taxon>Hohenbuehelia</taxon>
    </lineage>
</organism>
<name>A0ABR3JLH2_9AGAR</name>
<dbReference type="SUPFAM" id="SSF63491">
    <property type="entry name" value="BAG domain"/>
    <property type="match status" value="1"/>
</dbReference>
<gene>
    <name evidence="4" type="ORF">HGRIS_002538</name>
</gene>
<keyword evidence="1" id="KW-0175">Coiled coil</keyword>
<feature type="region of interest" description="Disordered" evidence="2">
    <location>
        <begin position="649"/>
        <end position="869"/>
    </location>
</feature>
<comment type="caution">
    <text evidence="4">The sequence shown here is derived from an EMBL/GenBank/DDBJ whole genome shotgun (WGS) entry which is preliminary data.</text>
</comment>
<reference evidence="5" key="1">
    <citation type="submission" date="2024-06" db="EMBL/GenBank/DDBJ databases">
        <title>Multi-omics analyses provide insights into the biosynthesis of the anticancer antibiotic pleurotin in Hohenbuehelia grisea.</title>
        <authorList>
            <person name="Weaver J.A."/>
            <person name="Alberti F."/>
        </authorList>
    </citation>
    <scope>NUCLEOTIDE SEQUENCE [LARGE SCALE GENOMIC DNA]</scope>
    <source>
        <strain evidence="5">T-177</strain>
    </source>
</reference>
<feature type="compositionally biased region" description="Low complexity" evidence="2">
    <location>
        <begin position="659"/>
        <end position="673"/>
    </location>
</feature>
<dbReference type="Proteomes" id="UP001556367">
    <property type="component" value="Unassembled WGS sequence"/>
</dbReference>
<dbReference type="EMBL" id="JASNQZ010000006">
    <property type="protein sequence ID" value="KAL0956391.1"/>
    <property type="molecule type" value="Genomic_DNA"/>
</dbReference>
<feature type="compositionally biased region" description="Basic and acidic residues" evidence="2">
    <location>
        <begin position="772"/>
        <end position="781"/>
    </location>
</feature>
<feature type="coiled-coil region" evidence="1">
    <location>
        <begin position="114"/>
        <end position="175"/>
    </location>
</feature>
<dbReference type="InterPro" id="IPR036533">
    <property type="entry name" value="BAG_dom_sf"/>
</dbReference>
<feature type="region of interest" description="Disordered" evidence="2">
    <location>
        <begin position="477"/>
        <end position="512"/>
    </location>
</feature>
<feature type="region of interest" description="Disordered" evidence="2">
    <location>
        <begin position="411"/>
        <end position="442"/>
    </location>
</feature>
<dbReference type="Pfam" id="PF02179">
    <property type="entry name" value="BAG"/>
    <property type="match status" value="1"/>
</dbReference>
<feature type="domain" description="BAG" evidence="3">
    <location>
        <begin position="595"/>
        <end position="640"/>
    </location>
</feature>
<evidence type="ECO:0000256" key="2">
    <source>
        <dbReference type="SAM" id="MobiDB-lite"/>
    </source>
</evidence>
<evidence type="ECO:0000313" key="4">
    <source>
        <dbReference type="EMBL" id="KAL0956391.1"/>
    </source>
</evidence>
<feature type="compositionally biased region" description="Low complexity" evidence="2">
    <location>
        <begin position="430"/>
        <end position="442"/>
    </location>
</feature>
<dbReference type="InterPro" id="IPR003103">
    <property type="entry name" value="BAG_domain"/>
</dbReference>